<evidence type="ECO:0000313" key="2">
    <source>
        <dbReference type="EMBL" id="AIV03748.1"/>
    </source>
</evidence>
<dbReference type="HOGENOM" id="CLU_2421505_0_0_14"/>
<protein>
    <submittedName>
        <fullName evidence="2">Uncharacterized protein</fullName>
    </submittedName>
</protein>
<dbReference type="Proteomes" id="UP000030066">
    <property type="component" value="Chromosome"/>
</dbReference>
<accession>A0A097ST31</accession>
<keyword evidence="3" id="KW-1185">Reference proteome</keyword>
<reference evidence="2 3" key="1">
    <citation type="journal article" date="2014" name="PLoS ONE">
        <title>An emerging Mycoplasma associated with trichomoniasis, vaginal infection and disease.</title>
        <authorList>
            <consortium name="Vaginal Microbiome Consortium"/>
            <person name="Fettweis J.M."/>
            <person name="Serrano M.G."/>
            <person name="Huang B."/>
            <person name="Brooks J.P."/>
            <person name="Glascock A.L."/>
            <person name="Sheth N.U."/>
            <person name="Strauss J.F.III."/>
            <person name="Jefferson K.K."/>
            <person name="Buck G.A."/>
        </authorList>
    </citation>
    <scope>NUCLEOTIDE SEQUENCE [LARGE SCALE GENOMIC DNA]</scope>
    <source>
        <strain evidence="2 3">VCU_M1</strain>
    </source>
</reference>
<keyword evidence="1" id="KW-1133">Transmembrane helix</keyword>
<feature type="transmembrane region" description="Helical" evidence="1">
    <location>
        <begin position="58"/>
        <end position="81"/>
    </location>
</feature>
<evidence type="ECO:0000256" key="1">
    <source>
        <dbReference type="SAM" id="Phobius"/>
    </source>
</evidence>
<dbReference type="AlphaFoldDB" id="A0A097ST31"/>
<keyword evidence="1" id="KW-0472">Membrane</keyword>
<proteinExistence type="predicted"/>
<dbReference type="STRING" id="1318617.MGM1_3760"/>
<keyword evidence="1" id="KW-0812">Transmembrane</keyword>
<organism evidence="2 3">
    <name type="scientific">Candidatus Malacoplasma girerdii</name>
    <dbReference type="NCBI Taxonomy" id="1318617"/>
    <lineage>
        <taxon>Bacteria</taxon>
        <taxon>Bacillati</taxon>
        <taxon>Mycoplasmatota</taxon>
        <taxon>Mycoplasmoidales</taxon>
        <taxon>Mycoplasmoidaceae</taxon>
        <taxon>Malacoplasma</taxon>
    </lineage>
</organism>
<gene>
    <name evidence="2" type="ORF">MGM1_3760</name>
</gene>
<dbReference type="EMBL" id="CP007711">
    <property type="protein sequence ID" value="AIV03748.1"/>
    <property type="molecule type" value="Genomic_DNA"/>
</dbReference>
<sequence>MNVNVHLPKGINNLDVEKYKNNFQGIKDSGSDIPDGIGLDPTTTHWIYDSNSNSKLPLILGLTFGLIALIGISSYFVYKYWQNKSQKTIKK</sequence>
<name>A0A097ST31_9BACT</name>
<evidence type="ECO:0000313" key="3">
    <source>
        <dbReference type="Proteomes" id="UP000030066"/>
    </source>
</evidence>
<dbReference type="NCBIfam" id="NF033158">
    <property type="entry name" value="Myrrcad"/>
    <property type="match status" value="1"/>
</dbReference>
<dbReference type="KEGG" id="mgj:MGM1_3760"/>